<protein>
    <recommendedName>
        <fullName evidence="4">Lipoprotein</fullName>
    </recommendedName>
</protein>
<accession>A0A1Z4LMR9</accession>
<keyword evidence="3" id="KW-1185">Reference proteome</keyword>
<dbReference type="PROSITE" id="PS51257">
    <property type="entry name" value="PROKAR_LIPOPROTEIN"/>
    <property type="match status" value="1"/>
</dbReference>
<name>A0A1Z4LMR9_9CYAN</name>
<feature type="chain" id="PRO_5012531999" description="Lipoprotein" evidence="1">
    <location>
        <begin position="21"/>
        <end position="75"/>
    </location>
</feature>
<evidence type="ECO:0000313" key="2">
    <source>
        <dbReference type="EMBL" id="BAY82546.1"/>
    </source>
</evidence>
<dbReference type="AlphaFoldDB" id="A0A1Z4LMR9"/>
<organism evidence="2 3">
    <name type="scientific">Calothrix parasitica NIES-267</name>
    <dbReference type="NCBI Taxonomy" id="1973488"/>
    <lineage>
        <taxon>Bacteria</taxon>
        <taxon>Bacillati</taxon>
        <taxon>Cyanobacteriota</taxon>
        <taxon>Cyanophyceae</taxon>
        <taxon>Nostocales</taxon>
        <taxon>Calotrichaceae</taxon>
        <taxon>Calothrix</taxon>
    </lineage>
</organism>
<sequence>MLSKVIICLSCLTLSFLLTSCQISSIFTRKDCQTGIGYNAYLEGFYIVNSALGIKPLHLNNLHDYCYIQGYIDAS</sequence>
<feature type="signal peptide" evidence="1">
    <location>
        <begin position="1"/>
        <end position="20"/>
    </location>
</feature>
<evidence type="ECO:0000256" key="1">
    <source>
        <dbReference type="SAM" id="SignalP"/>
    </source>
</evidence>
<keyword evidence="1" id="KW-0732">Signal</keyword>
<evidence type="ECO:0008006" key="4">
    <source>
        <dbReference type="Google" id="ProtNLM"/>
    </source>
</evidence>
<proteinExistence type="predicted"/>
<dbReference type="EMBL" id="AP018227">
    <property type="protein sequence ID" value="BAY82546.1"/>
    <property type="molecule type" value="Genomic_DNA"/>
</dbReference>
<reference evidence="2 3" key="1">
    <citation type="submission" date="2017-06" db="EMBL/GenBank/DDBJ databases">
        <title>Genome sequencing of cyanobaciteial culture collection at National Institute for Environmental Studies (NIES).</title>
        <authorList>
            <person name="Hirose Y."/>
            <person name="Shimura Y."/>
            <person name="Fujisawa T."/>
            <person name="Nakamura Y."/>
            <person name="Kawachi M."/>
        </authorList>
    </citation>
    <scope>NUCLEOTIDE SEQUENCE [LARGE SCALE GENOMIC DNA]</scope>
    <source>
        <strain evidence="2 3">NIES-267</strain>
    </source>
</reference>
<gene>
    <name evidence="2" type="ORF">NIES267_20270</name>
</gene>
<dbReference type="Proteomes" id="UP000218418">
    <property type="component" value="Chromosome"/>
</dbReference>
<evidence type="ECO:0000313" key="3">
    <source>
        <dbReference type="Proteomes" id="UP000218418"/>
    </source>
</evidence>